<dbReference type="PRINTS" id="PR00489">
    <property type="entry name" value="FRIZZLED"/>
</dbReference>
<dbReference type="SUPFAM" id="SSF63501">
    <property type="entry name" value="Frizzled cysteine-rich domain"/>
    <property type="match status" value="1"/>
</dbReference>
<keyword evidence="7 9" id="KW-1015">Disulfide bond</keyword>
<feature type="transmembrane region" description="Helical" evidence="11">
    <location>
        <begin position="408"/>
        <end position="429"/>
    </location>
</feature>
<dbReference type="CDD" id="cd07458">
    <property type="entry name" value="CRD_FZ1_like"/>
    <property type="match status" value="1"/>
</dbReference>
<feature type="disulfide bond" evidence="9">
    <location>
        <begin position="81"/>
        <end position="127"/>
    </location>
</feature>
<evidence type="ECO:0000256" key="9">
    <source>
        <dbReference type="PROSITE-ProRule" id="PRU00090"/>
    </source>
</evidence>
<feature type="transmembrane region" description="Helical" evidence="11">
    <location>
        <begin position="367"/>
        <end position="396"/>
    </location>
</feature>
<evidence type="ECO:0000313" key="15">
    <source>
        <dbReference type="Proteomes" id="UP000504606"/>
    </source>
</evidence>
<dbReference type="Pfam" id="PF01534">
    <property type="entry name" value="Frizzled"/>
    <property type="match status" value="1"/>
</dbReference>
<dbReference type="GO" id="GO:0017147">
    <property type="term" value="F:Wnt-protein binding"/>
    <property type="evidence" value="ECO:0007669"/>
    <property type="project" value="TreeGrafter"/>
</dbReference>
<reference evidence="16" key="1">
    <citation type="journal article" date="2018" name="Proc. Natl. Acad. Sci. U.S.A.">
        <title>Phylogenomics and the evolution of hemipteroid insects.</title>
        <authorList>
            <person name="Johnson K.P."/>
            <person name="Dietrich C.H."/>
            <person name="Friedrich F."/>
            <person name="Beutel R.G."/>
            <person name="Wipfler B."/>
            <person name="Peters R.S."/>
            <person name="Allen J.M."/>
            <person name="Petersen M."/>
            <person name="Donath A."/>
            <person name="Walden K.K."/>
            <person name="Kozlov A.M."/>
            <person name="Podsiadlowski L."/>
            <person name="Mayer C."/>
            <person name="Meusemann K."/>
            <person name="Vasilikopoulos A."/>
            <person name="Waterhouse R.M."/>
            <person name="Cameron S.L."/>
            <person name="Weirauch C."/>
            <person name="Swanson D.R."/>
            <person name="Percy D.M."/>
            <person name="Hardy N.B."/>
            <person name="Terry I."/>
            <person name="Liu S."/>
            <person name="Zhou X."/>
            <person name="Misof B."/>
            <person name="Robertson H.M."/>
            <person name="Yoshizawa K."/>
        </authorList>
    </citation>
    <scope>NUCLEOTIDE SEQUENCE</scope>
    <source>
        <tissue evidence="16">Whole organism</tissue>
    </source>
</reference>
<dbReference type="KEGG" id="foc:113217372"/>
<dbReference type="AlphaFoldDB" id="A0A9C6XC60"/>
<evidence type="ECO:0000256" key="12">
    <source>
        <dbReference type="SAM" id="SignalP"/>
    </source>
</evidence>
<comment type="similarity">
    <text evidence="2">Belongs to the G-protein coupled receptor Fz/Smo family.</text>
</comment>
<feature type="signal peptide" evidence="12">
    <location>
        <begin position="1"/>
        <end position="30"/>
    </location>
</feature>
<feature type="transmembrane region" description="Helical" evidence="11">
    <location>
        <begin position="310"/>
        <end position="330"/>
    </location>
</feature>
<dbReference type="PROSITE" id="PS50261">
    <property type="entry name" value="G_PROTEIN_RECEP_F2_4"/>
    <property type="match status" value="1"/>
</dbReference>
<evidence type="ECO:0000256" key="10">
    <source>
        <dbReference type="SAM" id="MobiDB-lite"/>
    </source>
</evidence>
<evidence type="ECO:0000256" key="6">
    <source>
        <dbReference type="ARBA" id="ARBA00023136"/>
    </source>
</evidence>
<evidence type="ECO:0000256" key="1">
    <source>
        <dbReference type="ARBA" id="ARBA00004141"/>
    </source>
</evidence>
<dbReference type="InterPro" id="IPR017981">
    <property type="entry name" value="GPCR_2-like_7TM"/>
</dbReference>
<dbReference type="GO" id="GO:0042813">
    <property type="term" value="F:Wnt receptor activity"/>
    <property type="evidence" value="ECO:0007669"/>
    <property type="project" value="TreeGrafter"/>
</dbReference>
<evidence type="ECO:0000256" key="4">
    <source>
        <dbReference type="ARBA" id="ARBA00022692"/>
    </source>
</evidence>
<dbReference type="InterPro" id="IPR036790">
    <property type="entry name" value="Frizzled_dom_sf"/>
</dbReference>
<evidence type="ECO:0000259" key="13">
    <source>
        <dbReference type="PROSITE" id="PS50038"/>
    </source>
</evidence>
<keyword evidence="12" id="KW-0732">Signal</keyword>
<keyword evidence="8" id="KW-0675">Receptor</keyword>
<dbReference type="Gene3D" id="1.10.2000.10">
    <property type="entry name" value="Frizzled cysteine-rich domain"/>
    <property type="match status" value="1"/>
</dbReference>
<protein>
    <submittedName>
        <fullName evidence="16">Frizzled-7</fullName>
    </submittedName>
</protein>
<feature type="region of interest" description="Disordered" evidence="10">
    <location>
        <begin position="42"/>
        <end position="61"/>
    </location>
</feature>
<feature type="disulfide bond" evidence="9">
    <location>
        <begin position="148"/>
        <end position="172"/>
    </location>
</feature>
<dbReference type="OrthoDB" id="10053709at2759"/>
<organism evidence="15 16">
    <name type="scientific">Frankliniella occidentalis</name>
    <name type="common">Western flower thrips</name>
    <name type="synonym">Euthrips occidentalis</name>
    <dbReference type="NCBI Taxonomy" id="133901"/>
    <lineage>
        <taxon>Eukaryota</taxon>
        <taxon>Metazoa</taxon>
        <taxon>Ecdysozoa</taxon>
        <taxon>Arthropoda</taxon>
        <taxon>Hexapoda</taxon>
        <taxon>Insecta</taxon>
        <taxon>Pterygota</taxon>
        <taxon>Neoptera</taxon>
        <taxon>Paraneoptera</taxon>
        <taxon>Thysanoptera</taxon>
        <taxon>Terebrantia</taxon>
        <taxon>Thripoidea</taxon>
        <taxon>Thripidae</taxon>
        <taxon>Frankliniella</taxon>
    </lineage>
</organism>
<name>A0A9C6XC60_FRAOC</name>
<evidence type="ECO:0000313" key="16">
    <source>
        <dbReference type="RefSeq" id="XP_052132407.1"/>
    </source>
</evidence>
<dbReference type="SMART" id="SM01330">
    <property type="entry name" value="Frizzled"/>
    <property type="match status" value="1"/>
</dbReference>
<keyword evidence="3" id="KW-0217">Developmental protein</keyword>
<dbReference type="RefSeq" id="XP_052132407.1">
    <property type="nucleotide sequence ID" value="XM_052276447.1"/>
</dbReference>
<dbReference type="PANTHER" id="PTHR11309">
    <property type="entry name" value="FRIZZLED"/>
    <property type="match status" value="1"/>
</dbReference>
<feature type="disulfide bond" evidence="9">
    <location>
        <begin position="73"/>
        <end position="134"/>
    </location>
</feature>
<evidence type="ECO:0000259" key="14">
    <source>
        <dbReference type="PROSITE" id="PS50261"/>
    </source>
</evidence>
<dbReference type="SMART" id="SM00063">
    <property type="entry name" value="FRI"/>
    <property type="match status" value="1"/>
</dbReference>
<comment type="subcellular location">
    <subcellularLocation>
        <location evidence="1">Membrane</location>
        <topology evidence="1">Multi-pass membrane protein</topology>
    </subcellularLocation>
</comment>
<evidence type="ECO:0000256" key="7">
    <source>
        <dbReference type="ARBA" id="ARBA00023157"/>
    </source>
</evidence>
<dbReference type="Gene3D" id="1.20.1070.10">
    <property type="entry name" value="Rhodopsin 7-helix transmembrane proteins"/>
    <property type="match status" value="1"/>
</dbReference>
<keyword evidence="6 11" id="KW-0472">Membrane</keyword>
<dbReference type="FunFam" id="1.10.2000.10:FF:000003">
    <property type="entry name" value="Frizzled class receptor 2"/>
    <property type="match status" value="1"/>
</dbReference>
<dbReference type="GO" id="GO:0005886">
    <property type="term" value="C:plasma membrane"/>
    <property type="evidence" value="ECO:0007669"/>
    <property type="project" value="TreeGrafter"/>
</dbReference>
<feature type="chain" id="PRO_5038516704" evidence="12">
    <location>
        <begin position="31"/>
        <end position="478"/>
    </location>
</feature>
<feature type="transmembrane region" description="Helical" evidence="11">
    <location>
        <begin position="277"/>
        <end position="298"/>
    </location>
</feature>
<dbReference type="PANTHER" id="PTHR11309:SF47">
    <property type="entry name" value="FRIZZLED"/>
    <property type="match status" value="1"/>
</dbReference>
<feature type="domain" description="FZ" evidence="13">
    <location>
        <begin position="68"/>
        <end position="187"/>
    </location>
</feature>
<dbReference type="Proteomes" id="UP000504606">
    <property type="component" value="Unplaced"/>
</dbReference>
<feature type="domain" description="G-protein coupled receptors family 2 profile 2" evidence="14">
    <location>
        <begin position="271"/>
        <end position="478"/>
    </location>
</feature>
<dbReference type="Pfam" id="PF01392">
    <property type="entry name" value="Fz"/>
    <property type="match status" value="1"/>
</dbReference>
<comment type="caution">
    <text evidence="9">Lacks conserved residue(s) required for the propagation of feature annotation.</text>
</comment>
<keyword evidence="5 11" id="KW-1133">Transmembrane helix</keyword>
<feature type="transmembrane region" description="Helical" evidence="11">
    <location>
        <begin position="449"/>
        <end position="477"/>
    </location>
</feature>
<gene>
    <name evidence="16" type="primary">LOC113217372</name>
</gene>
<dbReference type="InterPro" id="IPR000539">
    <property type="entry name" value="Frizzled/Smoothened_7TM"/>
</dbReference>
<evidence type="ECO:0000256" key="5">
    <source>
        <dbReference type="ARBA" id="ARBA00022989"/>
    </source>
</evidence>
<dbReference type="GeneID" id="113217372"/>
<dbReference type="GO" id="GO:0035567">
    <property type="term" value="P:non-canonical Wnt signaling pathway"/>
    <property type="evidence" value="ECO:0007669"/>
    <property type="project" value="TreeGrafter"/>
</dbReference>
<dbReference type="InterPro" id="IPR015526">
    <property type="entry name" value="Frizzled/SFRP"/>
</dbReference>
<reference evidence="16" key="2">
    <citation type="submission" date="2025-08" db="UniProtKB">
        <authorList>
            <consortium name="RefSeq"/>
        </authorList>
    </citation>
    <scope>IDENTIFICATION</scope>
    <source>
        <tissue evidence="16">Whole organism</tissue>
    </source>
</reference>
<dbReference type="PROSITE" id="PS50038">
    <property type="entry name" value="FZ"/>
    <property type="match status" value="1"/>
</dbReference>
<keyword evidence="15" id="KW-1185">Reference proteome</keyword>
<evidence type="ECO:0000256" key="8">
    <source>
        <dbReference type="ARBA" id="ARBA00023170"/>
    </source>
</evidence>
<proteinExistence type="inferred from homology"/>
<dbReference type="InterPro" id="IPR020067">
    <property type="entry name" value="Frizzled_dom"/>
</dbReference>
<sequence length="478" mass="52561">MLPRVVPAMTRWCGALVALLLAFTAPPCSSGMASRIKARPSVVGPGQGQLGQDGASQSMQTLGQDSLPHHGRCERITIPFCLDIAYNETIMPNLLNHQRQEDAGLEVHQFFPLVKVKCSPDLQFFLCSMYAPVCTILDKAIPPCRSLCRSSRQGCEQLMMKFGFPWPENLDCERFPESGGSELCVGENTTASMDTGGGSTVSVGNVHGNPGSSRNYGSNPPQQPHNHNLGFTCPVHFSVAERRNYTLKVGDKVEKNCGAPCHSMFFNDDQRAFARRWVGGWSVVCAASCLFTVLTFMIDTDRFRYPERPIIFLSVCYLMVALAYVFGYAAGDTIACEKVEPRQNPDFGSVPRPPLITQGTDNRLCTILFMVLYFFSMSSSIWWVVLTLTWFLAAGLKWGHEAIEANSHYFHLAAWGVPGVMTISILALGKVEGDVLSGVCFVGLWDMTALRGFVLLPLAVFLVLGTAFLVAGFFSLFR</sequence>
<evidence type="ECO:0000256" key="3">
    <source>
        <dbReference type="ARBA" id="ARBA00022473"/>
    </source>
</evidence>
<feature type="non-terminal residue" evidence="16">
    <location>
        <position position="478"/>
    </location>
</feature>
<evidence type="ECO:0000256" key="2">
    <source>
        <dbReference type="ARBA" id="ARBA00008077"/>
    </source>
</evidence>
<evidence type="ECO:0000256" key="11">
    <source>
        <dbReference type="SAM" id="Phobius"/>
    </source>
</evidence>
<accession>A0A9C6XC60</accession>
<dbReference type="GO" id="GO:0060070">
    <property type="term" value="P:canonical Wnt signaling pathway"/>
    <property type="evidence" value="ECO:0007669"/>
    <property type="project" value="TreeGrafter"/>
</dbReference>
<keyword evidence="4 11" id="KW-0812">Transmembrane</keyword>